<evidence type="ECO:0000256" key="3">
    <source>
        <dbReference type="ARBA" id="ARBA00022473"/>
    </source>
</evidence>
<dbReference type="Ensembl" id="ENSTNIT00000002869.1">
    <property type="protein sequence ID" value="ENSTNIP00000002980.1"/>
    <property type="gene ID" value="ENSTNIG00000000233.1"/>
</dbReference>
<evidence type="ECO:0000256" key="6">
    <source>
        <dbReference type="ARBA" id="ARBA00023242"/>
    </source>
</evidence>
<keyword evidence="3" id="KW-0217">Developmental protein</keyword>
<keyword evidence="12" id="KW-1185">Reference proteome</keyword>
<reference evidence="11" key="2">
    <citation type="submission" date="2025-08" db="UniProtKB">
        <authorList>
            <consortium name="Ensembl"/>
        </authorList>
    </citation>
    <scope>IDENTIFICATION</scope>
</reference>
<dbReference type="CDD" id="cd00086">
    <property type="entry name" value="homeodomain"/>
    <property type="match status" value="1"/>
</dbReference>
<comment type="function">
    <text evidence="1">Sequence-specific transcription factor which is part of a developmental regulatory system that provides cells with specific positional identities on the anterior-posterior axis.</text>
</comment>
<sequence>TFSRKQGSRLKPAGVAIETDKTAAAAAAALPRAGPGRPVLPVPPSSGLQLLFPLRSPLHLSGPQEAPDTPLAGYHGYHAAATPAQAQLRQRVRVRTVFTDAQVRQLEALFDLTDYPPAEARAELARSSGLSEETVRVWFKNRRARRKQQRSGSRVKSSSSPCGS</sequence>
<dbReference type="Proteomes" id="UP000007303">
    <property type="component" value="Unassembled WGS sequence"/>
</dbReference>
<dbReference type="GO" id="GO:0005634">
    <property type="term" value="C:nucleus"/>
    <property type="evidence" value="ECO:0007669"/>
    <property type="project" value="UniProtKB-SubCell"/>
</dbReference>
<evidence type="ECO:0000256" key="4">
    <source>
        <dbReference type="ARBA" id="ARBA00023125"/>
    </source>
</evidence>
<keyword evidence="5 7" id="KW-0371">Homeobox</keyword>
<evidence type="ECO:0000256" key="5">
    <source>
        <dbReference type="ARBA" id="ARBA00023155"/>
    </source>
</evidence>
<organism evidence="11 12">
    <name type="scientific">Tetraodon nigroviridis</name>
    <name type="common">Spotted green pufferfish</name>
    <name type="synonym">Chelonodon nigroviridis</name>
    <dbReference type="NCBI Taxonomy" id="99883"/>
    <lineage>
        <taxon>Eukaryota</taxon>
        <taxon>Metazoa</taxon>
        <taxon>Chordata</taxon>
        <taxon>Craniata</taxon>
        <taxon>Vertebrata</taxon>
        <taxon>Euteleostomi</taxon>
        <taxon>Actinopterygii</taxon>
        <taxon>Neopterygii</taxon>
        <taxon>Teleostei</taxon>
        <taxon>Neoteleostei</taxon>
        <taxon>Acanthomorphata</taxon>
        <taxon>Eupercaria</taxon>
        <taxon>Tetraodontiformes</taxon>
        <taxon>Tetradontoidea</taxon>
        <taxon>Tetraodontidae</taxon>
        <taxon>Tetraodon</taxon>
    </lineage>
</organism>
<dbReference type="InParanoid" id="H3C411"/>
<dbReference type="PANTHER" id="PTHR45793">
    <property type="entry name" value="HOMEOBOX PROTEIN"/>
    <property type="match status" value="1"/>
</dbReference>
<feature type="DNA-binding region" description="Homeobox" evidence="7">
    <location>
        <begin position="91"/>
        <end position="150"/>
    </location>
</feature>
<dbReference type="GO" id="GO:0000981">
    <property type="term" value="F:DNA-binding transcription factor activity, RNA polymerase II-specific"/>
    <property type="evidence" value="ECO:0007669"/>
    <property type="project" value="InterPro"/>
</dbReference>
<accession>H3C411</accession>
<evidence type="ECO:0000256" key="8">
    <source>
        <dbReference type="RuleBase" id="RU000682"/>
    </source>
</evidence>
<protein>
    <submittedName>
        <fullName evidence="11">Dharma</fullName>
    </submittedName>
</protein>
<evidence type="ECO:0000313" key="11">
    <source>
        <dbReference type="Ensembl" id="ENSTNIP00000002980.1"/>
    </source>
</evidence>
<evidence type="ECO:0000259" key="10">
    <source>
        <dbReference type="PROSITE" id="PS50071"/>
    </source>
</evidence>
<evidence type="ECO:0000256" key="2">
    <source>
        <dbReference type="ARBA" id="ARBA00004123"/>
    </source>
</evidence>
<dbReference type="PROSITE" id="PS00027">
    <property type="entry name" value="HOMEOBOX_1"/>
    <property type="match status" value="1"/>
</dbReference>
<dbReference type="Pfam" id="PF00046">
    <property type="entry name" value="Homeodomain"/>
    <property type="match status" value="1"/>
</dbReference>
<feature type="region of interest" description="Disordered" evidence="9">
    <location>
        <begin position="141"/>
        <end position="164"/>
    </location>
</feature>
<dbReference type="PANTHER" id="PTHR45793:SF5">
    <property type="entry name" value="HOMEOTIC PROTEIN OCELLILESS"/>
    <property type="match status" value="1"/>
</dbReference>
<keyword evidence="6 7" id="KW-0539">Nucleus</keyword>
<dbReference type="PROSITE" id="PS50071">
    <property type="entry name" value="HOMEOBOX_2"/>
    <property type="match status" value="1"/>
</dbReference>
<feature type="compositionally biased region" description="Low complexity" evidence="9">
    <location>
        <begin position="150"/>
        <end position="164"/>
    </location>
</feature>
<dbReference type="GO" id="GO:0000978">
    <property type="term" value="F:RNA polymerase II cis-regulatory region sequence-specific DNA binding"/>
    <property type="evidence" value="ECO:0007669"/>
    <property type="project" value="TreeGrafter"/>
</dbReference>
<evidence type="ECO:0000256" key="1">
    <source>
        <dbReference type="ARBA" id="ARBA00003263"/>
    </source>
</evidence>
<dbReference type="SMART" id="SM00389">
    <property type="entry name" value="HOX"/>
    <property type="match status" value="1"/>
</dbReference>
<dbReference type="GeneTree" id="ENSGT01000000214804"/>
<reference evidence="12" key="1">
    <citation type="journal article" date="2004" name="Nature">
        <title>Genome duplication in the teleost fish Tetraodon nigroviridis reveals the early vertebrate proto-karyotype.</title>
        <authorList>
            <person name="Jaillon O."/>
            <person name="Aury J.-M."/>
            <person name="Brunet F."/>
            <person name="Petit J.-L."/>
            <person name="Stange-Thomann N."/>
            <person name="Mauceli E."/>
            <person name="Bouneau L."/>
            <person name="Fischer C."/>
            <person name="Ozouf-Costaz C."/>
            <person name="Bernot A."/>
            <person name="Nicaud S."/>
            <person name="Jaffe D."/>
            <person name="Fisher S."/>
            <person name="Lutfalla G."/>
            <person name="Dossat C."/>
            <person name="Segurens B."/>
            <person name="Dasilva C."/>
            <person name="Salanoubat M."/>
            <person name="Levy M."/>
            <person name="Boudet N."/>
            <person name="Castellano S."/>
            <person name="Anthouard V."/>
            <person name="Jubin C."/>
            <person name="Castelli V."/>
            <person name="Katinka M."/>
            <person name="Vacherie B."/>
            <person name="Biemont C."/>
            <person name="Skalli Z."/>
            <person name="Cattolico L."/>
            <person name="Poulain J."/>
            <person name="De Berardinis V."/>
            <person name="Cruaud C."/>
            <person name="Duprat S."/>
            <person name="Brottier P."/>
            <person name="Coutanceau J.-P."/>
            <person name="Gouzy J."/>
            <person name="Parra G."/>
            <person name="Lardier G."/>
            <person name="Chapple C."/>
            <person name="McKernan K.J."/>
            <person name="McEwan P."/>
            <person name="Bosak S."/>
            <person name="Kellis M."/>
            <person name="Volff J.-N."/>
            <person name="Guigo R."/>
            <person name="Zody M.C."/>
            <person name="Mesirov J."/>
            <person name="Lindblad-Toh K."/>
            <person name="Birren B."/>
            <person name="Nusbaum C."/>
            <person name="Kahn D."/>
            <person name="Robinson-Rechavi M."/>
            <person name="Laudet V."/>
            <person name="Schachter V."/>
            <person name="Quetier F."/>
            <person name="Saurin W."/>
            <person name="Scarpelli C."/>
            <person name="Wincker P."/>
            <person name="Lander E.S."/>
            <person name="Weissenbach J."/>
            <person name="Roest Crollius H."/>
        </authorList>
    </citation>
    <scope>NUCLEOTIDE SEQUENCE [LARGE SCALE GENOMIC DNA]</scope>
</reference>
<feature type="domain" description="Homeobox" evidence="10">
    <location>
        <begin position="89"/>
        <end position="149"/>
    </location>
</feature>
<dbReference type="InterPro" id="IPR001356">
    <property type="entry name" value="HD"/>
</dbReference>
<comment type="subcellular location">
    <subcellularLocation>
        <location evidence="2 7 8">Nucleus</location>
    </subcellularLocation>
</comment>
<evidence type="ECO:0000313" key="12">
    <source>
        <dbReference type="Proteomes" id="UP000007303"/>
    </source>
</evidence>
<dbReference type="SUPFAM" id="SSF46689">
    <property type="entry name" value="Homeodomain-like"/>
    <property type="match status" value="1"/>
</dbReference>
<dbReference type="InterPro" id="IPR009057">
    <property type="entry name" value="Homeodomain-like_sf"/>
</dbReference>
<dbReference type="Gene3D" id="1.10.10.60">
    <property type="entry name" value="Homeodomain-like"/>
    <property type="match status" value="1"/>
</dbReference>
<keyword evidence="4 7" id="KW-0238">DNA-binding</keyword>
<dbReference type="AlphaFoldDB" id="H3C411"/>
<dbReference type="PRINTS" id="PR00031">
    <property type="entry name" value="HTHREPRESSR"/>
</dbReference>
<dbReference type="HOGENOM" id="CLU_1622854_0_0_1"/>
<dbReference type="STRING" id="99883.ENSTNIP00000002980"/>
<dbReference type="InterPro" id="IPR000047">
    <property type="entry name" value="HTH_motif"/>
</dbReference>
<reference evidence="11" key="3">
    <citation type="submission" date="2025-09" db="UniProtKB">
        <authorList>
            <consortium name="Ensembl"/>
        </authorList>
    </citation>
    <scope>IDENTIFICATION</scope>
</reference>
<evidence type="ECO:0000256" key="7">
    <source>
        <dbReference type="PROSITE-ProRule" id="PRU00108"/>
    </source>
</evidence>
<name>H3C411_TETNG</name>
<dbReference type="InterPro" id="IPR017970">
    <property type="entry name" value="Homeobox_CS"/>
</dbReference>
<proteinExistence type="predicted"/>
<evidence type="ECO:0000256" key="9">
    <source>
        <dbReference type="SAM" id="MobiDB-lite"/>
    </source>
</evidence>